<dbReference type="EMBL" id="CP108110">
    <property type="protein sequence ID" value="WUQ88219.1"/>
    <property type="molecule type" value="Genomic_DNA"/>
</dbReference>
<dbReference type="CDD" id="cd02233">
    <property type="entry name" value="cupin_HNL-like"/>
    <property type="match status" value="1"/>
</dbReference>
<dbReference type="SUPFAM" id="SSF51182">
    <property type="entry name" value="RmlC-like cupins"/>
    <property type="match status" value="1"/>
</dbReference>
<feature type="domain" description="Cupin type-2" evidence="1">
    <location>
        <begin position="45"/>
        <end position="111"/>
    </location>
</feature>
<dbReference type="Proteomes" id="UP001432222">
    <property type="component" value="Chromosome"/>
</dbReference>
<dbReference type="InterPro" id="IPR013096">
    <property type="entry name" value="Cupin_2"/>
</dbReference>
<reference evidence="2" key="1">
    <citation type="submission" date="2022-10" db="EMBL/GenBank/DDBJ databases">
        <title>The complete genomes of actinobacterial strains from the NBC collection.</title>
        <authorList>
            <person name="Joergensen T.S."/>
            <person name="Alvarez Arevalo M."/>
            <person name="Sterndorff E.B."/>
            <person name="Faurdal D."/>
            <person name="Vuksanovic O."/>
            <person name="Mourched A.-S."/>
            <person name="Charusanti P."/>
            <person name="Shaw S."/>
            <person name="Blin K."/>
            <person name="Weber T."/>
        </authorList>
    </citation>
    <scope>NUCLEOTIDE SEQUENCE</scope>
    <source>
        <strain evidence="2">NBC_00222</strain>
    </source>
</reference>
<name>A0ABZ1UDG7_9ACTN</name>
<evidence type="ECO:0000313" key="3">
    <source>
        <dbReference type="Proteomes" id="UP001432222"/>
    </source>
</evidence>
<evidence type="ECO:0000259" key="1">
    <source>
        <dbReference type="Pfam" id="PF07883"/>
    </source>
</evidence>
<proteinExistence type="predicted"/>
<protein>
    <submittedName>
        <fullName evidence="2">Cupin domain-containing protein</fullName>
    </submittedName>
</protein>
<keyword evidence="3" id="KW-1185">Reference proteome</keyword>
<dbReference type="RefSeq" id="WP_328958769.1">
    <property type="nucleotide sequence ID" value="NZ_CP108110.1"/>
</dbReference>
<dbReference type="PANTHER" id="PTHR43698">
    <property type="entry name" value="RIBD C-TERMINAL DOMAIN CONTAINING PROTEIN"/>
    <property type="match status" value="1"/>
</dbReference>
<organism evidence="2 3">
    <name type="scientific">Kitasatospora purpeofusca</name>
    <dbReference type="NCBI Taxonomy" id="67352"/>
    <lineage>
        <taxon>Bacteria</taxon>
        <taxon>Bacillati</taxon>
        <taxon>Actinomycetota</taxon>
        <taxon>Actinomycetes</taxon>
        <taxon>Kitasatosporales</taxon>
        <taxon>Streptomycetaceae</taxon>
        <taxon>Kitasatospora</taxon>
    </lineage>
</organism>
<dbReference type="InterPro" id="IPR014710">
    <property type="entry name" value="RmlC-like_jellyroll"/>
</dbReference>
<accession>A0ABZ1UDG7</accession>
<dbReference type="PANTHER" id="PTHR43698:SF1">
    <property type="entry name" value="BLL4564 PROTEIN"/>
    <property type="match status" value="1"/>
</dbReference>
<dbReference type="InterPro" id="IPR047263">
    <property type="entry name" value="HNL-like_cupin"/>
</dbReference>
<dbReference type="Pfam" id="PF07883">
    <property type="entry name" value="Cupin_2"/>
    <property type="match status" value="1"/>
</dbReference>
<evidence type="ECO:0000313" key="2">
    <source>
        <dbReference type="EMBL" id="WUQ88219.1"/>
    </source>
</evidence>
<sequence>MEFAQPVEFARPAATGRAPAEWFTGEVWWDAVRPGGAPSRKRANLVRFAPGARTHWHSHALGQSLHVVSGTALIGTRDGVVFEARPGELVVCPPGEEHWHGAAPDGAMEHLATWEGTEDGSPETTWLEPVTEEQYALARGTSA</sequence>
<dbReference type="Gene3D" id="2.60.120.10">
    <property type="entry name" value="Jelly Rolls"/>
    <property type="match status" value="1"/>
</dbReference>
<gene>
    <name evidence="2" type="ORF">OHA16_37670</name>
</gene>
<dbReference type="InterPro" id="IPR011051">
    <property type="entry name" value="RmlC_Cupin_sf"/>
</dbReference>